<reference evidence="2 3" key="1">
    <citation type="journal article" date="2019" name="Sci. Rep.">
        <title>Orb-weaving spider Araneus ventricosus genome elucidates the spidroin gene catalogue.</title>
        <authorList>
            <person name="Kono N."/>
            <person name="Nakamura H."/>
            <person name="Ohtoshi R."/>
            <person name="Moran D.A.P."/>
            <person name="Shinohara A."/>
            <person name="Yoshida Y."/>
            <person name="Fujiwara M."/>
            <person name="Mori M."/>
            <person name="Tomita M."/>
            <person name="Arakawa K."/>
        </authorList>
    </citation>
    <scope>NUCLEOTIDE SEQUENCE [LARGE SCALE GENOMIC DNA]</scope>
</reference>
<gene>
    <name evidence="2" type="ORF">AVEN_259595_1</name>
</gene>
<organism evidence="2 3">
    <name type="scientific">Araneus ventricosus</name>
    <name type="common">Orbweaver spider</name>
    <name type="synonym">Epeira ventricosa</name>
    <dbReference type="NCBI Taxonomy" id="182803"/>
    <lineage>
        <taxon>Eukaryota</taxon>
        <taxon>Metazoa</taxon>
        <taxon>Ecdysozoa</taxon>
        <taxon>Arthropoda</taxon>
        <taxon>Chelicerata</taxon>
        <taxon>Arachnida</taxon>
        <taxon>Araneae</taxon>
        <taxon>Araneomorphae</taxon>
        <taxon>Entelegynae</taxon>
        <taxon>Araneoidea</taxon>
        <taxon>Araneidae</taxon>
        <taxon>Araneus</taxon>
    </lineage>
</organism>
<dbReference type="Proteomes" id="UP000499080">
    <property type="component" value="Unassembled WGS sequence"/>
</dbReference>
<evidence type="ECO:0000256" key="1">
    <source>
        <dbReference type="SAM" id="MobiDB-lite"/>
    </source>
</evidence>
<dbReference type="EMBL" id="BGPR01026685">
    <property type="protein sequence ID" value="GBN96609.1"/>
    <property type="molecule type" value="Genomic_DNA"/>
</dbReference>
<name>A0A4Y2TB32_ARAVE</name>
<accession>A0A4Y2TB32</accession>
<proteinExistence type="predicted"/>
<keyword evidence="3" id="KW-1185">Reference proteome</keyword>
<dbReference type="AlphaFoldDB" id="A0A4Y2TB32"/>
<feature type="region of interest" description="Disordered" evidence="1">
    <location>
        <begin position="11"/>
        <end position="33"/>
    </location>
</feature>
<comment type="caution">
    <text evidence="2">The sequence shown here is derived from an EMBL/GenBank/DDBJ whole genome shotgun (WGS) entry which is preliminary data.</text>
</comment>
<protein>
    <submittedName>
        <fullName evidence="2">Uncharacterized protein</fullName>
    </submittedName>
</protein>
<evidence type="ECO:0000313" key="3">
    <source>
        <dbReference type="Proteomes" id="UP000499080"/>
    </source>
</evidence>
<feature type="compositionally biased region" description="Polar residues" evidence="1">
    <location>
        <begin position="16"/>
        <end position="33"/>
    </location>
</feature>
<feature type="non-terminal residue" evidence="2">
    <location>
        <position position="33"/>
    </location>
</feature>
<sequence length="33" mass="3421">MALICVSLEGKPPVASPTTASNTVTNMESRFPA</sequence>
<evidence type="ECO:0000313" key="2">
    <source>
        <dbReference type="EMBL" id="GBN96609.1"/>
    </source>
</evidence>